<dbReference type="InterPro" id="IPR009057">
    <property type="entry name" value="Homeodomain-like_sf"/>
</dbReference>
<organism evidence="9">
    <name type="scientific">Oikopleura dioica</name>
    <name type="common">Tunicate</name>
    <dbReference type="NCBI Taxonomy" id="34765"/>
    <lineage>
        <taxon>Eukaryota</taxon>
        <taxon>Metazoa</taxon>
        <taxon>Chordata</taxon>
        <taxon>Tunicata</taxon>
        <taxon>Appendicularia</taxon>
        <taxon>Copelata</taxon>
        <taxon>Oikopleuridae</taxon>
        <taxon>Oikopleura</taxon>
    </lineage>
</organism>
<dbReference type="EMBL" id="FN653128">
    <property type="protein sequence ID" value="CBY12554.1"/>
    <property type="molecule type" value="Genomic_DNA"/>
</dbReference>
<dbReference type="GO" id="GO:0005634">
    <property type="term" value="C:nucleus"/>
    <property type="evidence" value="ECO:0007669"/>
    <property type="project" value="UniProtKB-SubCell"/>
</dbReference>
<dbReference type="SMART" id="SM00389">
    <property type="entry name" value="HOX"/>
    <property type="match status" value="1"/>
</dbReference>
<keyword evidence="2 5" id="KW-0238">DNA-binding</keyword>
<evidence type="ECO:0000313" key="10">
    <source>
        <dbReference type="Proteomes" id="UP000001307"/>
    </source>
</evidence>
<feature type="compositionally biased region" description="Basic and acidic residues" evidence="7">
    <location>
        <begin position="142"/>
        <end position="152"/>
    </location>
</feature>
<feature type="region of interest" description="Disordered" evidence="7">
    <location>
        <begin position="115"/>
        <end position="152"/>
    </location>
</feature>
<evidence type="ECO:0000313" key="9">
    <source>
        <dbReference type="EMBL" id="CBY12554.1"/>
    </source>
</evidence>
<comment type="similarity">
    <text evidence="1">Belongs to the paired homeobox family.</text>
</comment>
<reference evidence="9" key="1">
    <citation type="journal article" date="2010" name="Science">
        <title>Plasticity of animal genome architecture unmasked by rapid evolution of a pelagic tunicate.</title>
        <authorList>
            <person name="Denoeud F."/>
            <person name="Henriet S."/>
            <person name="Mungpakdee S."/>
            <person name="Aury J.M."/>
            <person name="Da Silva C."/>
            <person name="Brinkmann H."/>
            <person name="Mikhaleva J."/>
            <person name="Olsen L.C."/>
            <person name="Jubin C."/>
            <person name="Canestro C."/>
            <person name="Bouquet J.M."/>
            <person name="Danks G."/>
            <person name="Poulain J."/>
            <person name="Campsteijn C."/>
            <person name="Adamski M."/>
            <person name="Cross I."/>
            <person name="Yadetie F."/>
            <person name="Muffato M."/>
            <person name="Louis A."/>
            <person name="Butcher S."/>
            <person name="Tsagkogeorga G."/>
            <person name="Konrad A."/>
            <person name="Singh S."/>
            <person name="Jensen M.F."/>
            <person name="Cong E.H."/>
            <person name="Eikeseth-Otteraa H."/>
            <person name="Noel B."/>
            <person name="Anthouard V."/>
            <person name="Porcel B.M."/>
            <person name="Kachouri-Lafond R."/>
            <person name="Nishino A."/>
            <person name="Ugolini M."/>
            <person name="Chourrout P."/>
            <person name="Nishida H."/>
            <person name="Aasland R."/>
            <person name="Huzurbazar S."/>
            <person name="Westhof E."/>
            <person name="Delsuc F."/>
            <person name="Lehrach H."/>
            <person name="Reinhardt R."/>
            <person name="Weissenbach J."/>
            <person name="Roy S.W."/>
            <person name="Artiguenave F."/>
            <person name="Postlethwait J.H."/>
            <person name="Manak J.R."/>
            <person name="Thompson E.M."/>
            <person name="Jaillon O."/>
            <person name="Du Pasquier L."/>
            <person name="Boudinot P."/>
            <person name="Liberles D.A."/>
            <person name="Volff J.N."/>
            <person name="Philippe H."/>
            <person name="Lenhard B."/>
            <person name="Roest Crollius H."/>
            <person name="Wincker P."/>
            <person name="Chourrout D."/>
        </authorList>
    </citation>
    <scope>NUCLEOTIDE SEQUENCE [LARGE SCALE GENOMIC DNA]</scope>
</reference>
<keyword evidence="3 5" id="KW-0371">Homeobox</keyword>
<proteinExistence type="inferred from homology"/>
<dbReference type="SUPFAM" id="SSF46689">
    <property type="entry name" value="Homeodomain-like"/>
    <property type="match status" value="1"/>
</dbReference>
<dbReference type="InterPro" id="IPR017970">
    <property type="entry name" value="Homeobox_CS"/>
</dbReference>
<name>E4XS06_OIKDI</name>
<evidence type="ECO:0000259" key="8">
    <source>
        <dbReference type="PROSITE" id="PS50071"/>
    </source>
</evidence>
<feature type="DNA-binding region" description="Homeobox" evidence="5">
    <location>
        <begin position="56"/>
        <end position="115"/>
    </location>
</feature>
<dbReference type="FunFam" id="1.10.10.60:FF:000551">
    <property type="entry name" value="Predicted protein"/>
    <property type="match status" value="1"/>
</dbReference>
<protein>
    <recommendedName>
        <fullName evidence="8">Homeobox domain-containing protein</fullName>
    </recommendedName>
</protein>
<dbReference type="PANTHER" id="PTHR46639">
    <property type="entry name" value="DIENCEPHALON/MESENCEPHALON HOMEOBOX PROTEIN 1"/>
    <property type="match status" value="1"/>
</dbReference>
<keyword evidence="4 5" id="KW-0539">Nucleus</keyword>
<evidence type="ECO:0000256" key="1">
    <source>
        <dbReference type="ARBA" id="ARBA00005733"/>
    </source>
</evidence>
<sequence length="241" mass="27194">MSGYQNHLTPFAGLVPSLLNPSSPFQQIPPTQQQMEKLADAIIEARYGGISGMRKQRRSRTAFTALQLQTLERAFESTQYPDVLTRERLALCTNLPEARVQVWFKNRRAKFRKMQKAVENPAKSASPKTESCEQNNESLSTKNDDSEADTEFKGSERYRSSLYRNHLPVSLAGGFQAFRPDLQLPLLTQFASAYSQNYLAQMSRLPLSQELSAPYQPSPRLISSAVYEEAPIDVVKSELVE</sequence>
<gene>
    <name evidence="9" type="ORF">GSOID_T00001953001</name>
</gene>
<dbReference type="InterPro" id="IPR052488">
    <property type="entry name" value="DMBX_homeobox"/>
</dbReference>
<dbReference type="InParanoid" id="E4XS06"/>
<dbReference type="InterPro" id="IPR001356">
    <property type="entry name" value="HD"/>
</dbReference>
<dbReference type="Pfam" id="PF00046">
    <property type="entry name" value="Homeodomain"/>
    <property type="match status" value="1"/>
</dbReference>
<dbReference type="GO" id="GO:0000981">
    <property type="term" value="F:DNA-binding transcription factor activity, RNA polymerase II-specific"/>
    <property type="evidence" value="ECO:0007669"/>
    <property type="project" value="InterPro"/>
</dbReference>
<dbReference type="PANTHER" id="PTHR46639:SF2">
    <property type="entry name" value="DIENCEPHALON_MESENCEPHALON HOMEOBOX PROTEIN 1"/>
    <property type="match status" value="1"/>
</dbReference>
<keyword evidence="10" id="KW-1185">Reference proteome</keyword>
<dbReference type="CDD" id="cd00086">
    <property type="entry name" value="homeodomain"/>
    <property type="match status" value="1"/>
</dbReference>
<evidence type="ECO:0000256" key="3">
    <source>
        <dbReference type="ARBA" id="ARBA00023155"/>
    </source>
</evidence>
<dbReference type="OrthoDB" id="6159439at2759"/>
<dbReference type="Proteomes" id="UP000001307">
    <property type="component" value="Unassembled WGS sequence"/>
</dbReference>
<comment type="subcellular location">
    <subcellularLocation>
        <location evidence="5 6">Nucleus</location>
    </subcellularLocation>
</comment>
<dbReference type="Gene3D" id="1.10.10.60">
    <property type="entry name" value="Homeodomain-like"/>
    <property type="match status" value="1"/>
</dbReference>
<evidence type="ECO:0000256" key="6">
    <source>
        <dbReference type="RuleBase" id="RU000682"/>
    </source>
</evidence>
<evidence type="ECO:0000256" key="5">
    <source>
        <dbReference type="PROSITE-ProRule" id="PRU00108"/>
    </source>
</evidence>
<evidence type="ECO:0000256" key="7">
    <source>
        <dbReference type="SAM" id="MobiDB-lite"/>
    </source>
</evidence>
<evidence type="ECO:0000256" key="2">
    <source>
        <dbReference type="ARBA" id="ARBA00023125"/>
    </source>
</evidence>
<feature type="domain" description="Homeobox" evidence="8">
    <location>
        <begin position="54"/>
        <end position="114"/>
    </location>
</feature>
<dbReference type="PROSITE" id="PS50071">
    <property type="entry name" value="HOMEOBOX_2"/>
    <property type="match status" value="1"/>
</dbReference>
<dbReference type="AlphaFoldDB" id="E4XS06"/>
<dbReference type="PROSITE" id="PS00027">
    <property type="entry name" value="HOMEOBOX_1"/>
    <property type="match status" value="1"/>
</dbReference>
<feature type="compositionally biased region" description="Polar residues" evidence="7">
    <location>
        <begin position="126"/>
        <end position="141"/>
    </location>
</feature>
<evidence type="ECO:0000256" key="4">
    <source>
        <dbReference type="ARBA" id="ARBA00023242"/>
    </source>
</evidence>
<accession>E4XS06</accession>
<dbReference type="GO" id="GO:0000977">
    <property type="term" value="F:RNA polymerase II transcription regulatory region sequence-specific DNA binding"/>
    <property type="evidence" value="ECO:0007669"/>
    <property type="project" value="TreeGrafter"/>
</dbReference>